<dbReference type="GO" id="GO:0005737">
    <property type="term" value="C:cytoplasm"/>
    <property type="evidence" value="ECO:0007669"/>
    <property type="project" value="TreeGrafter"/>
</dbReference>
<evidence type="ECO:0000256" key="1">
    <source>
        <dbReference type="PIRSR" id="PIRSR016184-1"/>
    </source>
</evidence>
<dbReference type="PANTHER" id="PTHR13774">
    <property type="entry name" value="PHENAZINE BIOSYNTHESIS PROTEIN"/>
    <property type="match status" value="1"/>
</dbReference>
<gene>
    <name evidence="2" type="ORF">SAMN04488109_1583</name>
</gene>
<dbReference type="Pfam" id="PF02567">
    <property type="entry name" value="PhzC-PhzF"/>
    <property type="match status" value="1"/>
</dbReference>
<dbReference type="AlphaFoldDB" id="A0A1M5M6N7"/>
<dbReference type="STRING" id="947013.SAMN04488109_1583"/>
<protein>
    <submittedName>
        <fullName evidence="2">Phenazine biosynthesis protein PhzF family</fullName>
    </submittedName>
</protein>
<accession>A0A1M5M6N7</accession>
<dbReference type="Gene3D" id="3.10.310.10">
    <property type="entry name" value="Diaminopimelate Epimerase, Chain A, domain 1"/>
    <property type="match status" value="2"/>
</dbReference>
<reference evidence="2 3" key="1">
    <citation type="submission" date="2016-11" db="EMBL/GenBank/DDBJ databases">
        <authorList>
            <person name="Jaros S."/>
            <person name="Januszkiewicz K."/>
            <person name="Wedrychowicz H."/>
        </authorList>
    </citation>
    <scope>NUCLEOTIDE SEQUENCE [LARGE SCALE GENOMIC DNA]</scope>
    <source>
        <strain evidence="2 3">DSM 24574</strain>
    </source>
</reference>
<dbReference type="NCBIfam" id="TIGR00654">
    <property type="entry name" value="PhzF_family"/>
    <property type="match status" value="1"/>
</dbReference>
<dbReference type="GO" id="GO:0016853">
    <property type="term" value="F:isomerase activity"/>
    <property type="evidence" value="ECO:0007669"/>
    <property type="project" value="TreeGrafter"/>
</dbReference>
<feature type="active site" evidence="1">
    <location>
        <position position="55"/>
    </location>
</feature>
<dbReference type="EMBL" id="FQWQ01000001">
    <property type="protein sequence ID" value="SHG72902.1"/>
    <property type="molecule type" value="Genomic_DNA"/>
</dbReference>
<keyword evidence="3" id="KW-1185">Reference proteome</keyword>
<organism evidence="2 3">
    <name type="scientific">Chryseolinea serpens</name>
    <dbReference type="NCBI Taxonomy" id="947013"/>
    <lineage>
        <taxon>Bacteria</taxon>
        <taxon>Pseudomonadati</taxon>
        <taxon>Bacteroidota</taxon>
        <taxon>Cytophagia</taxon>
        <taxon>Cytophagales</taxon>
        <taxon>Fulvivirgaceae</taxon>
        <taxon>Chryseolinea</taxon>
    </lineage>
</organism>
<evidence type="ECO:0000313" key="3">
    <source>
        <dbReference type="Proteomes" id="UP000184212"/>
    </source>
</evidence>
<dbReference type="PIRSF" id="PIRSF016184">
    <property type="entry name" value="PhzC_PhzF"/>
    <property type="match status" value="1"/>
</dbReference>
<sequence length="302" mass="33520">MERHKTTDMKKLDYYVLDVFADQKYKGNQLSVVYSDEDLTLSQYHDIAREFGYSETSFIRHSLKENALVVRSFTPAEFEVIGAGHNLLGAVCLALLKGWDIFKNQQGSPYVMIKDTRIPVRITEEAGLPYVAMKQAPAQVIRTVPADVMARAVGLTPDDLDLNGWQINVVQTEVAHLMVPVKDQDVLQKAVSNKSLLKETSQKYGFEGCYLFTTNQPNPEFLAEARFFNPGIGIDEDPATGTAAGPLAGYLEELGHIKKDKDYRILQGTAVKHPSSIRVNVSSDGIWVSGSSVIVMEGTLYL</sequence>
<dbReference type="SUPFAM" id="SSF54506">
    <property type="entry name" value="Diaminopimelate epimerase-like"/>
    <property type="match status" value="1"/>
</dbReference>
<proteinExistence type="predicted"/>
<name>A0A1M5M6N7_9BACT</name>
<dbReference type="Proteomes" id="UP000184212">
    <property type="component" value="Unassembled WGS sequence"/>
</dbReference>
<evidence type="ECO:0000313" key="2">
    <source>
        <dbReference type="EMBL" id="SHG72902.1"/>
    </source>
</evidence>
<dbReference type="InterPro" id="IPR003719">
    <property type="entry name" value="Phenazine_PhzF-like"/>
</dbReference>